<evidence type="ECO:0000313" key="3">
    <source>
        <dbReference type="EMBL" id="GGG69234.1"/>
    </source>
</evidence>
<dbReference type="InterPro" id="IPR042100">
    <property type="entry name" value="Bug_dom1"/>
</dbReference>
<comment type="similarity">
    <text evidence="1">Belongs to the UPF0065 (bug) family.</text>
</comment>
<proteinExistence type="inferred from homology"/>
<dbReference type="RefSeq" id="WP_188789648.1">
    <property type="nucleotide sequence ID" value="NZ_BMJV01000002.1"/>
</dbReference>
<dbReference type="CDD" id="cd07012">
    <property type="entry name" value="PBP2_Bug_TTT"/>
    <property type="match status" value="1"/>
</dbReference>
<name>A0A8J3EG93_9RHOB</name>
<dbReference type="Pfam" id="PF03401">
    <property type="entry name" value="TctC"/>
    <property type="match status" value="1"/>
</dbReference>
<evidence type="ECO:0000313" key="4">
    <source>
        <dbReference type="Proteomes" id="UP000617145"/>
    </source>
</evidence>
<keyword evidence="2" id="KW-0732">Signal</keyword>
<protein>
    <recommendedName>
        <fullName evidence="5">Tripartite-type tricarboxylate transporter, receptor component TctC</fullName>
    </recommendedName>
</protein>
<dbReference type="PANTHER" id="PTHR42928">
    <property type="entry name" value="TRICARBOXYLATE-BINDING PROTEIN"/>
    <property type="match status" value="1"/>
</dbReference>
<evidence type="ECO:0008006" key="5">
    <source>
        <dbReference type="Google" id="ProtNLM"/>
    </source>
</evidence>
<feature type="chain" id="PRO_5035260820" description="Tripartite-type tricarboxylate transporter, receptor component TctC" evidence="2">
    <location>
        <begin position="22"/>
        <end position="324"/>
    </location>
</feature>
<sequence>MKTALVAAIAIATGLTGPAWAQDSYPEQPITIIVGASPGGSTDYLARLIGDAMAREMDADIVIENVPGAGATIGMRRVATSDADGYTLGFGNMGHLAANVAVHENLGFDPLTDFAPIGNVANVPMVLSVSNRGGMKTLQDFLDYMGENPGAANFGTSGPGSTGWLAPSFLLDVTDLEAQLVAYQGAGPALNDLIAGVMDAQMDQTVLMIPVHNDGQATAVAISGDERIEQLPDVPTFAEAGLPEFDMVVWNALVAPAGVPEEVLGTLEAALDAALDSETVQTAFSERAIQTPAANDRGSEALGNRIKREVERWISVLEDFNDGQ</sequence>
<dbReference type="Gene3D" id="3.40.190.10">
    <property type="entry name" value="Periplasmic binding protein-like II"/>
    <property type="match status" value="1"/>
</dbReference>
<dbReference type="EMBL" id="BMJV01000002">
    <property type="protein sequence ID" value="GGG69234.1"/>
    <property type="molecule type" value="Genomic_DNA"/>
</dbReference>
<dbReference type="Gene3D" id="3.40.190.150">
    <property type="entry name" value="Bordetella uptake gene, domain 1"/>
    <property type="match status" value="1"/>
</dbReference>
<comment type="caution">
    <text evidence="3">The sequence shown here is derived from an EMBL/GenBank/DDBJ whole genome shotgun (WGS) entry which is preliminary data.</text>
</comment>
<dbReference type="InterPro" id="IPR005064">
    <property type="entry name" value="BUG"/>
</dbReference>
<dbReference type="Proteomes" id="UP000617145">
    <property type="component" value="Unassembled WGS sequence"/>
</dbReference>
<evidence type="ECO:0000256" key="1">
    <source>
        <dbReference type="ARBA" id="ARBA00006987"/>
    </source>
</evidence>
<reference evidence="3" key="1">
    <citation type="journal article" date="2014" name="Int. J. Syst. Evol. Microbiol.">
        <title>Complete genome sequence of Corynebacterium casei LMG S-19264T (=DSM 44701T), isolated from a smear-ripened cheese.</title>
        <authorList>
            <consortium name="US DOE Joint Genome Institute (JGI-PGF)"/>
            <person name="Walter F."/>
            <person name="Albersmeier A."/>
            <person name="Kalinowski J."/>
            <person name="Ruckert C."/>
        </authorList>
    </citation>
    <scope>NUCLEOTIDE SEQUENCE</scope>
    <source>
        <strain evidence="3">CGMCC 1.15762</strain>
    </source>
</reference>
<dbReference type="SUPFAM" id="SSF53850">
    <property type="entry name" value="Periplasmic binding protein-like II"/>
    <property type="match status" value="1"/>
</dbReference>
<gene>
    <name evidence="3" type="ORF">GCM10011415_15730</name>
</gene>
<keyword evidence="4" id="KW-1185">Reference proteome</keyword>
<dbReference type="PANTHER" id="PTHR42928:SF5">
    <property type="entry name" value="BLR1237 PROTEIN"/>
    <property type="match status" value="1"/>
</dbReference>
<feature type="signal peptide" evidence="2">
    <location>
        <begin position="1"/>
        <end position="21"/>
    </location>
</feature>
<reference evidence="3" key="2">
    <citation type="submission" date="2020-09" db="EMBL/GenBank/DDBJ databases">
        <authorList>
            <person name="Sun Q."/>
            <person name="Zhou Y."/>
        </authorList>
    </citation>
    <scope>NUCLEOTIDE SEQUENCE</scope>
    <source>
        <strain evidence="3">CGMCC 1.15762</strain>
    </source>
</reference>
<evidence type="ECO:0000256" key="2">
    <source>
        <dbReference type="SAM" id="SignalP"/>
    </source>
</evidence>
<dbReference type="PIRSF" id="PIRSF017082">
    <property type="entry name" value="YflP"/>
    <property type="match status" value="1"/>
</dbReference>
<organism evidence="3 4">
    <name type="scientific">Salipiger pallidus</name>
    <dbReference type="NCBI Taxonomy" id="1775170"/>
    <lineage>
        <taxon>Bacteria</taxon>
        <taxon>Pseudomonadati</taxon>
        <taxon>Pseudomonadota</taxon>
        <taxon>Alphaproteobacteria</taxon>
        <taxon>Rhodobacterales</taxon>
        <taxon>Roseobacteraceae</taxon>
        <taxon>Salipiger</taxon>
    </lineage>
</organism>
<accession>A0A8J3EG93</accession>
<dbReference type="AlphaFoldDB" id="A0A8J3EG93"/>